<dbReference type="Pfam" id="PF00566">
    <property type="entry name" value="RabGAP-TBC"/>
    <property type="match status" value="1"/>
</dbReference>
<dbReference type="VEuPathDB" id="MicrosporidiaDB:NAPIS_ORF00694"/>
<dbReference type="Gene3D" id="1.10.8.270">
    <property type="entry name" value="putative rabgap domain of human tbc1 domain family member 14 like domains"/>
    <property type="match status" value="1"/>
</dbReference>
<dbReference type="HOGENOM" id="CLU_005350_10_1_1"/>
<reference evidence="2 3" key="1">
    <citation type="journal article" date="2013" name="BMC Genomics">
        <title>Genome sequencing and comparative genomics of honey bee microsporidia, Nosema apis reveal novel insights into host-parasite interactions.</title>
        <authorList>
            <person name="Chen Yp."/>
            <person name="Pettis J.S."/>
            <person name="Zhao Y."/>
            <person name="Liu X."/>
            <person name="Tallon L.J."/>
            <person name="Sadzewicz L.D."/>
            <person name="Li R."/>
            <person name="Zheng H."/>
            <person name="Huang S."/>
            <person name="Zhang X."/>
            <person name="Hamilton M.C."/>
            <person name="Pernal S.F."/>
            <person name="Melathopoulos A.P."/>
            <person name="Yan X."/>
            <person name="Evans J.D."/>
        </authorList>
    </citation>
    <scope>NUCLEOTIDE SEQUENCE [LARGE SCALE GENOMIC DNA]</scope>
    <source>
        <strain evidence="2 3">BRL 01</strain>
    </source>
</reference>
<evidence type="ECO:0000313" key="2">
    <source>
        <dbReference type="EMBL" id="EQB61734.1"/>
    </source>
</evidence>
<dbReference type="PANTHER" id="PTHR47219">
    <property type="entry name" value="RAB GTPASE-ACTIVATING PROTEIN 1-LIKE"/>
    <property type="match status" value="1"/>
</dbReference>
<dbReference type="SUPFAM" id="SSF47923">
    <property type="entry name" value="Ypt/Rab-GAP domain of gyp1p"/>
    <property type="match status" value="1"/>
</dbReference>
<gene>
    <name evidence="2" type="ORF">NAPIS_ORF00694</name>
</gene>
<dbReference type="SMART" id="SM00164">
    <property type="entry name" value="TBC"/>
    <property type="match status" value="1"/>
</dbReference>
<organism evidence="2 3">
    <name type="scientific">Vairimorpha apis BRL 01</name>
    <dbReference type="NCBI Taxonomy" id="1037528"/>
    <lineage>
        <taxon>Eukaryota</taxon>
        <taxon>Fungi</taxon>
        <taxon>Fungi incertae sedis</taxon>
        <taxon>Microsporidia</taxon>
        <taxon>Nosematidae</taxon>
        <taxon>Vairimorpha</taxon>
    </lineage>
</organism>
<dbReference type="PANTHER" id="PTHR47219:SF25">
    <property type="entry name" value="RAB-GAP TBC DOMAIN-CONTAINING PROTEIN"/>
    <property type="match status" value="1"/>
</dbReference>
<dbReference type="GO" id="GO:0005096">
    <property type="term" value="F:GTPase activator activity"/>
    <property type="evidence" value="ECO:0007669"/>
    <property type="project" value="TreeGrafter"/>
</dbReference>
<dbReference type="InterPro" id="IPR035969">
    <property type="entry name" value="Rab-GAP_TBC_sf"/>
</dbReference>
<sequence length="238" mass="28281">MNNDQEIMNKYNKDTVNENIICTNEYGFLTDKFVTFPNIFFNNLKNKWYIIIEKYKTDTKKYKKNLKVHRLVSYGIPIPLKYTTFRNHFLFCKSYGRGQSELFNILLAFSNFMPNIGYCQGMSNFAAILLMYFPEEEAFEMMVSIIQKNKLDSLFDVNLSKIKKINNIQIELFKFVIPDVLNHLIQNNIDISIYAISELLAIFMSKIDTFELDIDYVINESLKIYKKYHCQNYKKKLD</sequence>
<dbReference type="EMBL" id="KE647100">
    <property type="protein sequence ID" value="EQB61734.1"/>
    <property type="molecule type" value="Genomic_DNA"/>
</dbReference>
<dbReference type="GO" id="GO:0031267">
    <property type="term" value="F:small GTPase binding"/>
    <property type="evidence" value="ECO:0007669"/>
    <property type="project" value="TreeGrafter"/>
</dbReference>
<proteinExistence type="predicted"/>
<dbReference type="PROSITE" id="PS50086">
    <property type="entry name" value="TBC_RABGAP"/>
    <property type="match status" value="1"/>
</dbReference>
<evidence type="ECO:0000259" key="1">
    <source>
        <dbReference type="PROSITE" id="PS50086"/>
    </source>
</evidence>
<protein>
    <submittedName>
        <fullName evidence="2">Usp6 n-terminal like</fullName>
    </submittedName>
</protein>
<dbReference type="InterPro" id="IPR000195">
    <property type="entry name" value="Rab-GAP-TBC_dom"/>
</dbReference>
<evidence type="ECO:0000313" key="3">
    <source>
        <dbReference type="Proteomes" id="UP000053780"/>
    </source>
</evidence>
<name>T0LBS3_9MICR</name>
<feature type="domain" description="Rab-GAP TBC" evidence="1">
    <location>
        <begin position="38"/>
        <end position="232"/>
    </location>
</feature>
<dbReference type="InterPro" id="IPR050302">
    <property type="entry name" value="Rab_GAP_TBC_domain"/>
</dbReference>
<dbReference type="OrthoDB" id="294251at2759"/>
<keyword evidence="3" id="KW-1185">Reference proteome</keyword>
<accession>T0LBS3</accession>
<dbReference type="Proteomes" id="UP000053780">
    <property type="component" value="Unassembled WGS sequence"/>
</dbReference>
<dbReference type="AlphaFoldDB" id="T0LBS3"/>